<feature type="transmembrane region" description="Helical" evidence="1">
    <location>
        <begin position="35"/>
        <end position="56"/>
    </location>
</feature>
<dbReference type="Pfam" id="PF12679">
    <property type="entry name" value="ABC2_membrane_2"/>
    <property type="match status" value="1"/>
</dbReference>
<feature type="transmembrane region" description="Helical" evidence="1">
    <location>
        <begin position="120"/>
        <end position="153"/>
    </location>
</feature>
<protein>
    <submittedName>
        <fullName evidence="2">ABC-type transport system involved in multi-copper enzyme maturation permease component-like protein</fullName>
    </submittedName>
</protein>
<evidence type="ECO:0000256" key="1">
    <source>
        <dbReference type="SAM" id="Phobius"/>
    </source>
</evidence>
<organism evidence="2 3">
    <name type="scientific">Truepera radiovictrix (strain DSM 17093 / CIP 108686 / LMG 22925 / RQ-24)</name>
    <dbReference type="NCBI Taxonomy" id="649638"/>
    <lineage>
        <taxon>Bacteria</taxon>
        <taxon>Thermotogati</taxon>
        <taxon>Deinococcota</taxon>
        <taxon>Deinococci</taxon>
        <taxon>Trueperales</taxon>
        <taxon>Trueperaceae</taxon>
        <taxon>Truepera</taxon>
    </lineage>
</organism>
<dbReference type="Proteomes" id="UP000000379">
    <property type="component" value="Chromosome"/>
</dbReference>
<name>D7CU62_TRURR</name>
<feature type="transmembrane region" description="Helical" evidence="1">
    <location>
        <begin position="293"/>
        <end position="315"/>
    </location>
</feature>
<dbReference type="eggNOG" id="COG1277">
    <property type="taxonomic scope" value="Bacteria"/>
</dbReference>
<dbReference type="PANTHER" id="PTHR43471:SF14">
    <property type="entry name" value="ABC-2 TYPE TRANSPORT SYSTEM PERMEASE PROTEIN"/>
    <property type="match status" value="1"/>
</dbReference>
<dbReference type="GO" id="GO:0005886">
    <property type="term" value="C:plasma membrane"/>
    <property type="evidence" value="ECO:0007669"/>
    <property type="project" value="UniProtKB-SubCell"/>
</dbReference>
<accession>D7CU62</accession>
<keyword evidence="3" id="KW-1185">Reference proteome</keyword>
<evidence type="ECO:0000313" key="3">
    <source>
        <dbReference type="Proteomes" id="UP000000379"/>
    </source>
</evidence>
<reference evidence="3" key="1">
    <citation type="submission" date="2010-05" db="EMBL/GenBank/DDBJ databases">
        <title>The complete genome of Truepera radiovictris DSM 17093.</title>
        <authorList>
            <consortium name="US DOE Joint Genome Institute (JGI-PGF)"/>
            <person name="Lucas S."/>
            <person name="Copeland A."/>
            <person name="Lapidus A."/>
            <person name="Glavina del Rio T."/>
            <person name="Dalin E."/>
            <person name="Tice H."/>
            <person name="Bruce D."/>
            <person name="Goodwin L."/>
            <person name="Pitluck S."/>
            <person name="Kyrpides N."/>
            <person name="Mavromatis K."/>
            <person name="Ovchinnikova G."/>
            <person name="Munk A.C."/>
            <person name="Detter J.C."/>
            <person name="Han C."/>
            <person name="Tapia R."/>
            <person name="Land M."/>
            <person name="Hauser L."/>
            <person name="Markowitz V."/>
            <person name="Cheng J.-F."/>
            <person name="Hugenholtz P."/>
            <person name="Woyke T."/>
            <person name="Wu D."/>
            <person name="Tindall B."/>
            <person name="Pomrenke H.G."/>
            <person name="Brambilla E."/>
            <person name="Klenk H.-P."/>
            <person name="Eisen J.A."/>
        </authorList>
    </citation>
    <scope>NUCLEOTIDE SEQUENCE [LARGE SCALE GENOMIC DNA]</scope>
    <source>
        <strain evidence="3">DSM 17093 / CIP 108686 / LMG 22925 / RQ-24</strain>
    </source>
</reference>
<dbReference type="PANTHER" id="PTHR43471">
    <property type="entry name" value="ABC TRANSPORTER PERMEASE"/>
    <property type="match status" value="1"/>
</dbReference>
<dbReference type="EMBL" id="CP002049">
    <property type="protein sequence ID" value="ADI13960.1"/>
    <property type="molecule type" value="Genomic_DNA"/>
</dbReference>
<sequence length="322" mass="34556">MASLSRSRRGSPWTGLGAVVGKELADHFASVRVRLLEGLVLLTALGTVYAATQALRGADPNTFPFLQLFTAAQEPLPSFVAFLGFLVPLMAIALGFDAVNSEFGRRTLSRLLSHPIYRDALLFGKFVAGLLTLLITLLALWLLVVGMGIFFLGAPPSLEEIARSLLFLVATLAYAGVWLALALLFSVLFRQSATSAMAALAVWLLFAVFWPLLVSLIVPLAQPLQAQDPLGAALAQARLEDALARLSPNTLFSESTLVLLNPATRTLGPVLFSQLQGALVGAPLPLGQSLLLIWPQLTGLIAATILLFTLAYVLFQRQEIRA</sequence>
<proteinExistence type="predicted"/>
<keyword evidence="1" id="KW-1133">Transmembrane helix</keyword>
<dbReference type="OrthoDB" id="9795677at2"/>
<evidence type="ECO:0000313" key="2">
    <source>
        <dbReference type="EMBL" id="ADI13960.1"/>
    </source>
</evidence>
<dbReference type="HOGENOM" id="CLU_068384_0_0_0"/>
<reference evidence="2 3" key="2">
    <citation type="journal article" date="2011" name="Stand. Genomic Sci.">
        <title>Complete genome sequence of Truepera radiovictrix type strain (RQ-24).</title>
        <authorList>
            <person name="Ivanova N."/>
            <person name="Rohde C."/>
            <person name="Munk C."/>
            <person name="Nolan M."/>
            <person name="Lucas S."/>
            <person name="Del Rio T.G."/>
            <person name="Tice H."/>
            <person name="Deshpande S."/>
            <person name="Cheng J.F."/>
            <person name="Tapia R."/>
            <person name="Han C."/>
            <person name="Goodwin L."/>
            <person name="Pitluck S."/>
            <person name="Liolios K."/>
            <person name="Mavromatis K."/>
            <person name="Mikhailova N."/>
            <person name="Pati A."/>
            <person name="Chen A."/>
            <person name="Palaniappan K."/>
            <person name="Land M."/>
            <person name="Hauser L."/>
            <person name="Chang Y.J."/>
            <person name="Jeffries C.D."/>
            <person name="Brambilla E."/>
            <person name="Rohde M."/>
            <person name="Goker M."/>
            <person name="Tindall B.J."/>
            <person name="Woyke T."/>
            <person name="Bristow J."/>
            <person name="Eisen J.A."/>
            <person name="Markowitz V."/>
            <person name="Hugenholtz P."/>
            <person name="Kyrpides N.C."/>
            <person name="Klenk H.P."/>
            <person name="Lapidus A."/>
        </authorList>
    </citation>
    <scope>NUCLEOTIDE SEQUENCE [LARGE SCALE GENOMIC DNA]</scope>
    <source>
        <strain evidence="3">DSM 17093 / CIP 108686 / LMG 22925 / RQ-24</strain>
    </source>
</reference>
<feature type="transmembrane region" description="Helical" evidence="1">
    <location>
        <begin position="200"/>
        <end position="221"/>
    </location>
</feature>
<keyword evidence="1" id="KW-0472">Membrane</keyword>
<dbReference type="AlphaFoldDB" id="D7CU62"/>
<dbReference type="RefSeq" id="WP_013177332.1">
    <property type="nucleotide sequence ID" value="NC_014221.1"/>
</dbReference>
<keyword evidence="1" id="KW-0812">Transmembrane</keyword>
<gene>
    <name evidence="2" type="ordered locus">Trad_0826</name>
</gene>
<dbReference type="KEGG" id="tra:Trad_0826"/>
<feature type="transmembrane region" description="Helical" evidence="1">
    <location>
        <begin position="76"/>
        <end position="99"/>
    </location>
</feature>
<dbReference type="STRING" id="649638.Trad_0826"/>
<feature type="transmembrane region" description="Helical" evidence="1">
    <location>
        <begin position="165"/>
        <end position="188"/>
    </location>
</feature>
<dbReference type="GO" id="GO:0140359">
    <property type="term" value="F:ABC-type transporter activity"/>
    <property type="evidence" value="ECO:0007669"/>
    <property type="project" value="InterPro"/>
</dbReference>